<dbReference type="OrthoDB" id="444255at2759"/>
<dbReference type="InterPro" id="IPR052613">
    <property type="entry name" value="LicD_transferase"/>
</dbReference>
<dbReference type="EMBL" id="VXIV02002860">
    <property type="protein sequence ID" value="KAF6022365.1"/>
    <property type="molecule type" value="Genomic_DNA"/>
</dbReference>
<organism evidence="1 2">
    <name type="scientific">Bugula neritina</name>
    <name type="common">Brown bryozoan</name>
    <name type="synonym">Sertularia neritina</name>
    <dbReference type="NCBI Taxonomy" id="10212"/>
    <lineage>
        <taxon>Eukaryota</taxon>
        <taxon>Metazoa</taxon>
        <taxon>Spiralia</taxon>
        <taxon>Lophotrochozoa</taxon>
        <taxon>Bryozoa</taxon>
        <taxon>Gymnolaemata</taxon>
        <taxon>Cheilostomatida</taxon>
        <taxon>Flustrina</taxon>
        <taxon>Buguloidea</taxon>
        <taxon>Bugulidae</taxon>
        <taxon>Bugula</taxon>
    </lineage>
</organism>
<keyword evidence="2" id="KW-1185">Reference proteome</keyword>
<dbReference type="PANTHER" id="PTHR13627">
    <property type="entry name" value="FUKUTIN RELATED PROTEIN"/>
    <property type="match status" value="1"/>
</dbReference>
<dbReference type="AlphaFoldDB" id="A0A7J7J8L4"/>
<protein>
    <submittedName>
        <fullName evidence="1">Uncharacterized protein</fullName>
    </submittedName>
</protein>
<proteinExistence type="predicted"/>
<evidence type="ECO:0000313" key="1">
    <source>
        <dbReference type="EMBL" id="KAF6022365.1"/>
    </source>
</evidence>
<accession>A0A7J7J8L4</accession>
<gene>
    <name evidence="1" type="ORF">EB796_019327</name>
</gene>
<dbReference type="PANTHER" id="PTHR13627:SF34">
    <property type="entry name" value="RIBITOL-5-PHOSPHATE TRANSFERASE"/>
    <property type="match status" value="1"/>
</dbReference>
<sequence>MMIMNINMIMSMYEIHKFKKKRVNCCRKDWMDVRTKKLCYLFCVVVPILTLFLYKLFYKPAPPSFKPVVSINDPNNEFSKPTKQLIADQLDEVYAEIEQLAHSSMFQAPRQELKVVFDNLDDAIIGLPPPTNSKRQSIDHHSYAVVNTDICQEKYAYDKLSGDFPHFYKGFNMLNCSGVPKFHTLLTLTYNFVHYSNDNLKLIPSLLADINKVYPQIKIIAAIPTSFALAEMDFRDLQLYRYDSSSAATDVWRDIISKVQTKYVYIGRNVIHFTWFDRLERLVREINNLNAVVVAAAFRTLHSGHWSNGCDQTIVNDYALVYRHGYHRSMEECLKCDHVHGPFVTKTELFTKMPLHEHMTETSGFAALFYSIKLNSELVVACPDSMSFVTDSSRSDTSKADWSSLARLLQVEEIHPTNGPKMTFSCQEAGTSCQMSESSGLATSNCCRESVMAITKSAIQNCVVSNLLCSLEGPALSGALKFGGLSPWETTITISLHRDNFTSFSKIVVPMLEKDGYNVVTDNSDKAFVISSEHASVKVHSVSSVERDSPGGMRHTSLLFGDLLSLTPSNPALSLKQRYGTGFLEHMQRQQSINFTHISTFSSCLTPGHHACLDKYITDGNIQFRKPIS</sequence>
<comment type="caution">
    <text evidence="1">The sequence shown here is derived from an EMBL/GenBank/DDBJ whole genome shotgun (WGS) entry which is preliminary data.</text>
</comment>
<dbReference type="Proteomes" id="UP000593567">
    <property type="component" value="Unassembled WGS sequence"/>
</dbReference>
<evidence type="ECO:0000313" key="2">
    <source>
        <dbReference type="Proteomes" id="UP000593567"/>
    </source>
</evidence>
<name>A0A7J7J8L4_BUGNE</name>
<reference evidence="1" key="1">
    <citation type="submission" date="2020-06" db="EMBL/GenBank/DDBJ databases">
        <title>Draft genome of Bugula neritina, a colonial animal packing powerful symbionts and potential medicines.</title>
        <authorList>
            <person name="Rayko M."/>
        </authorList>
    </citation>
    <scope>NUCLEOTIDE SEQUENCE [LARGE SCALE GENOMIC DNA]</scope>
    <source>
        <strain evidence="1">Kwan_BN1</strain>
    </source>
</reference>